<dbReference type="InterPro" id="IPR055080">
    <property type="entry name" value="Gal80p-like_C"/>
</dbReference>
<dbReference type="RefSeq" id="XP_013422968.1">
    <property type="nucleotide sequence ID" value="XM_013567514.1"/>
</dbReference>
<dbReference type="InterPro" id="IPR051317">
    <property type="entry name" value="Gfo/Idh/MocA_oxidoreduct"/>
</dbReference>
<reference evidence="3 4" key="1">
    <citation type="journal article" date="2014" name="BMC Genomics">
        <title>Genome sequencing of four Aureobasidium pullulans varieties: biotechnological potential, stress tolerance, and description of new species.</title>
        <authorList>
            <person name="Gostin Ar C."/>
            <person name="Ohm R.A."/>
            <person name="Kogej T."/>
            <person name="Sonjak S."/>
            <person name="Turk M."/>
            <person name="Zajc J."/>
            <person name="Zalar P."/>
            <person name="Grube M."/>
            <person name="Sun H."/>
            <person name="Han J."/>
            <person name="Sharma A."/>
            <person name="Chiniquy J."/>
            <person name="Ngan C.Y."/>
            <person name="Lipzen A."/>
            <person name="Barry K."/>
            <person name="Grigoriev I.V."/>
            <person name="Gunde-Cimerman N."/>
        </authorList>
    </citation>
    <scope>NUCLEOTIDE SEQUENCE [LARGE SCALE GENOMIC DNA]</scope>
    <source>
        <strain evidence="3 4">CBS 147.97</strain>
    </source>
</reference>
<dbReference type="Gene3D" id="3.30.360.10">
    <property type="entry name" value="Dihydrodipicolinate Reductase, domain 2"/>
    <property type="match status" value="1"/>
</dbReference>
<name>A0A074W6K5_9PEZI</name>
<dbReference type="OrthoDB" id="64915at2759"/>
<sequence>MAPIGVGIIGLSAPGAWSWGVSAHLPYLKDTTKYKITGICNSSLESSQKAVDGHKLTDAKAYGSVADMAASSDVDLVVCCVRVDRHYDAIKPAIEAGKDCFVEWPLASNSEQAKELLQLAERKGVKTMIGLQGQMNPVISRVKQIIEKDKSIGRVVSSQINFAGMLGGRDSTEAVEYLNSSEIGGNMLVIPFGHLYDAVSYALGELQDVSSTLSIQHPDVPIKSSDGSEVLRTIKRTAADHITMSGLLADGAHSSAVVTGGQPLLDEPALLWKVEGDKGVIEVRGKESFALSMSLDIKIRLQLFETGEVKEVELTEDKPGPPGNVKRLYDAFADGQYYPDWKWAVKRHAWVDALYKSSESGKRVSYA</sequence>
<dbReference type="SUPFAM" id="SSF55347">
    <property type="entry name" value="Glyceraldehyde-3-phosphate dehydrogenase-like, C-terminal domain"/>
    <property type="match status" value="1"/>
</dbReference>
<dbReference type="PANTHER" id="PTHR43708:SF1">
    <property type="entry name" value="GALACTOSE_LACTOSE METABOLISM REGULATORY PROTEIN GAL80"/>
    <property type="match status" value="1"/>
</dbReference>
<dbReference type="GO" id="GO:0000166">
    <property type="term" value="F:nucleotide binding"/>
    <property type="evidence" value="ECO:0007669"/>
    <property type="project" value="InterPro"/>
</dbReference>
<evidence type="ECO:0000259" key="2">
    <source>
        <dbReference type="Pfam" id="PF22685"/>
    </source>
</evidence>
<dbReference type="STRING" id="1043004.A0A074W6K5"/>
<dbReference type="Pfam" id="PF22685">
    <property type="entry name" value="Gal80p_C-like"/>
    <property type="match status" value="1"/>
</dbReference>
<dbReference type="EMBL" id="KL584726">
    <property type="protein sequence ID" value="KEQ68755.1"/>
    <property type="molecule type" value="Genomic_DNA"/>
</dbReference>
<dbReference type="SUPFAM" id="SSF51735">
    <property type="entry name" value="NAD(P)-binding Rossmann-fold domains"/>
    <property type="match status" value="1"/>
</dbReference>
<evidence type="ECO:0000313" key="3">
    <source>
        <dbReference type="EMBL" id="KEQ68755.1"/>
    </source>
</evidence>
<keyword evidence="4" id="KW-1185">Reference proteome</keyword>
<accession>A0A074W6K5</accession>
<feature type="domain" description="Gal80p-like C-terminal" evidence="2">
    <location>
        <begin position="137"/>
        <end position="285"/>
    </location>
</feature>
<dbReference type="AlphaFoldDB" id="A0A074W6K5"/>
<proteinExistence type="predicted"/>
<dbReference type="HOGENOM" id="CLU_023194_25_2_1"/>
<evidence type="ECO:0000259" key="1">
    <source>
        <dbReference type="Pfam" id="PF01408"/>
    </source>
</evidence>
<dbReference type="GeneID" id="25417656"/>
<organism evidence="3 4">
    <name type="scientific">Aureobasidium namibiae CBS 147.97</name>
    <dbReference type="NCBI Taxonomy" id="1043004"/>
    <lineage>
        <taxon>Eukaryota</taxon>
        <taxon>Fungi</taxon>
        <taxon>Dikarya</taxon>
        <taxon>Ascomycota</taxon>
        <taxon>Pezizomycotina</taxon>
        <taxon>Dothideomycetes</taxon>
        <taxon>Dothideomycetidae</taxon>
        <taxon>Dothideales</taxon>
        <taxon>Saccotheciaceae</taxon>
        <taxon>Aureobasidium</taxon>
    </lineage>
</organism>
<dbReference type="Gene3D" id="3.40.50.720">
    <property type="entry name" value="NAD(P)-binding Rossmann-like Domain"/>
    <property type="match status" value="1"/>
</dbReference>
<dbReference type="Pfam" id="PF01408">
    <property type="entry name" value="GFO_IDH_MocA"/>
    <property type="match status" value="1"/>
</dbReference>
<evidence type="ECO:0000313" key="4">
    <source>
        <dbReference type="Proteomes" id="UP000027730"/>
    </source>
</evidence>
<protein>
    <submittedName>
        <fullName evidence="3">NAD(P)-binding protein</fullName>
    </submittedName>
</protein>
<dbReference type="PANTHER" id="PTHR43708">
    <property type="entry name" value="CONSERVED EXPRESSED OXIDOREDUCTASE (EUROFUNG)"/>
    <property type="match status" value="1"/>
</dbReference>
<dbReference type="Proteomes" id="UP000027730">
    <property type="component" value="Unassembled WGS sequence"/>
</dbReference>
<gene>
    <name evidence="3" type="ORF">M436DRAFT_86129</name>
</gene>
<feature type="domain" description="Gfo/Idh/MocA-like oxidoreductase N-terminal" evidence="1">
    <location>
        <begin position="5"/>
        <end position="130"/>
    </location>
</feature>
<dbReference type="InterPro" id="IPR036291">
    <property type="entry name" value="NAD(P)-bd_dom_sf"/>
</dbReference>
<dbReference type="InterPro" id="IPR000683">
    <property type="entry name" value="Gfo/Idh/MocA-like_OxRdtase_N"/>
</dbReference>